<evidence type="ECO:0000313" key="2">
    <source>
        <dbReference type="Proteomes" id="UP000193067"/>
    </source>
</evidence>
<dbReference type="AlphaFoldDB" id="A0A1Y2IT14"/>
<sequence length="80" mass="8344">MSPSSAPRVCTRPIRTRPLSCSLTSLNDSGCSCAPCALNSHAHTIATDLLPACLPRLPPSLLGPTRFSSPSVSQAVRICP</sequence>
<organism evidence="1 2">
    <name type="scientific">Trametes coccinea (strain BRFM310)</name>
    <name type="common">Pycnoporus coccineus</name>
    <dbReference type="NCBI Taxonomy" id="1353009"/>
    <lineage>
        <taxon>Eukaryota</taxon>
        <taxon>Fungi</taxon>
        <taxon>Dikarya</taxon>
        <taxon>Basidiomycota</taxon>
        <taxon>Agaricomycotina</taxon>
        <taxon>Agaricomycetes</taxon>
        <taxon>Polyporales</taxon>
        <taxon>Polyporaceae</taxon>
        <taxon>Trametes</taxon>
    </lineage>
</organism>
<proteinExistence type="predicted"/>
<accession>A0A1Y2IT14</accession>
<keyword evidence="2" id="KW-1185">Reference proteome</keyword>
<protein>
    <submittedName>
        <fullName evidence="1">Uncharacterized protein</fullName>
    </submittedName>
</protein>
<reference evidence="1 2" key="1">
    <citation type="journal article" date="2015" name="Biotechnol. Biofuels">
        <title>Enhanced degradation of softwood versus hardwood by the white-rot fungus Pycnoporus coccineus.</title>
        <authorList>
            <person name="Couturier M."/>
            <person name="Navarro D."/>
            <person name="Chevret D."/>
            <person name="Henrissat B."/>
            <person name="Piumi F."/>
            <person name="Ruiz-Duenas F.J."/>
            <person name="Martinez A.T."/>
            <person name="Grigoriev I.V."/>
            <person name="Riley R."/>
            <person name="Lipzen A."/>
            <person name="Berrin J.G."/>
            <person name="Master E.R."/>
            <person name="Rosso M.N."/>
        </authorList>
    </citation>
    <scope>NUCLEOTIDE SEQUENCE [LARGE SCALE GENOMIC DNA]</scope>
    <source>
        <strain evidence="1 2">BRFM310</strain>
    </source>
</reference>
<dbReference type="EMBL" id="KZ084101">
    <property type="protein sequence ID" value="OSD03341.1"/>
    <property type="molecule type" value="Genomic_DNA"/>
</dbReference>
<evidence type="ECO:0000313" key="1">
    <source>
        <dbReference type="EMBL" id="OSD03341.1"/>
    </source>
</evidence>
<gene>
    <name evidence="1" type="ORF">PYCCODRAFT_265470</name>
</gene>
<dbReference type="Proteomes" id="UP000193067">
    <property type="component" value="Unassembled WGS sequence"/>
</dbReference>
<name>A0A1Y2IT14_TRAC3</name>